<evidence type="ECO:0000256" key="6">
    <source>
        <dbReference type="SAM" id="MobiDB-lite"/>
    </source>
</evidence>
<comment type="caution">
    <text evidence="9">The sequence shown here is derived from an EMBL/GenBank/DDBJ whole genome shotgun (WGS) entry which is preliminary data.</text>
</comment>
<dbReference type="PANTHER" id="PTHR24416">
    <property type="entry name" value="TYROSINE-PROTEIN KINASE RECEPTOR"/>
    <property type="match status" value="1"/>
</dbReference>
<evidence type="ECO:0000256" key="5">
    <source>
        <dbReference type="SAM" id="Coils"/>
    </source>
</evidence>
<keyword evidence="5" id="KW-0175">Coiled coil</keyword>
<accession>A0A0V1JSC4</accession>
<dbReference type="GO" id="GO:0005886">
    <property type="term" value="C:plasma membrane"/>
    <property type="evidence" value="ECO:0007669"/>
    <property type="project" value="TreeGrafter"/>
</dbReference>
<dbReference type="EMBL" id="JYDV01000058">
    <property type="protein sequence ID" value="KRZ37461.1"/>
    <property type="molecule type" value="Genomic_DNA"/>
</dbReference>
<feature type="coiled-coil region" evidence="5">
    <location>
        <begin position="820"/>
        <end position="875"/>
    </location>
</feature>
<dbReference type="PANTHER" id="PTHR24416:SF583">
    <property type="entry name" value="RECEPTOR PROTEIN-TYROSINE KINASE"/>
    <property type="match status" value="1"/>
</dbReference>
<keyword evidence="7" id="KW-0472">Membrane</keyword>
<dbReference type="GO" id="GO:0004714">
    <property type="term" value="F:transmembrane receptor protein tyrosine kinase activity"/>
    <property type="evidence" value="ECO:0007669"/>
    <property type="project" value="UniProtKB-EC"/>
</dbReference>
<evidence type="ECO:0000256" key="2">
    <source>
        <dbReference type="ARBA" id="ARBA00022679"/>
    </source>
</evidence>
<evidence type="ECO:0000256" key="1">
    <source>
        <dbReference type="ARBA" id="ARBA00011902"/>
    </source>
</evidence>
<proteinExistence type="predicted"/>
<dbReference type="InterPro" id="IPR050122">
    <property type="entry name" value="RTK"/>
</dbReference>
<dbReference type="InterPro" id="IPR008266">
    <property type="entry name" value="Tyr_kinase_AS"/>
</dbReference>
<dbReference type="InterPro" id="IPR000719">
    <property type="entry name" value="Prot_kinase_dom"/>
</dbReference>
<protein>
    <recommendedName>
        <fullName evidence="1">receptor protein-tyrosine kinase</fullName>
        <ecNumber evidence="1">2.7.10.1</ecNumber>
    </recommendedName>
</protein>
<feature type="domain" description="Protein kinase" evidence="8">
    <location>
        <begin position="1825"/>
        <end position="2126"/>
    </location>
</feature>
<feature type="transmembrane region" description="Helical" evidence="7">
    <location>
        <begin position="6"/>
        <end position="24"/>
    </location>
</feature>
<feature type="region of interest" description="Disordered" evidence="6">
    <location>
        <begin position="1076"/>
        <end position="1177"/>
    </location>
</feature>
<dbReference type="GO" id="GO:0005524">
    <property type="term" value="F:ATP binding"/>
    <property type="evidence" value="ECO:0007669"/>
    <property type="project" value="InterPro"/>
</dbReference>
<sequence length="2158" mass="243957">MIGFIFITVMYFYLYAYFWFATGIHPVSNESRDLQICANSNCSIQLFSSSVVEDLQLDKYFLKINDTASVYAIGPKHLWYGNENNHIFPRSLNFTAFLKFIQTAIEEDKNLYVVDFHSRQVIRSDTARRFFTLEENVAIFRETVQDKDRFEDFLQTTLSNSTAESKAILPNLAEVNADAFAIAKQRHQVNEKSNVQHVDGYSDADVEKDDVHVAHSSSPGVEDDDHSHHYHHQQQQQQLHAVSNFSAISDKEELKAEIDNASKLNETVSNLSKIVENAKSEMDNIGQTVDSQLKSNSVEEDASVEKNLQKLSVDNLQLTSGDDAVNGNTDQMDKIKDELKVEKYFTDSDGKSSDEREELNISSSNDDHDSRSAAAANGDGKSSEEREELYISSSNDDDDLLSSTSAAAASGDGKSSEEKKELNVSLSDDDDHDSRSSTVAAGDGGEENFNYTSVVDDANDENVEAKVEEIFPEEFAKEDSWIWQTCDKEEERCDEANRWRAAGVPEMPAASNNLGSLLIRGVKFYFDQLRRALSSIKRLLFIVDDQNAAVSEMATTFSCNDLCLLILTTVSLAVFVLDRLLWKRWQWKAYTSESDYVQLFSKYERMLEKLEKADDLQEERSRVLAELKCKDAALRGVEDELRRASRELENAREGNEFLEEDLNRLRALEAAIAEKDRQLQDAVRRCTELQEEADKLNRTHEAVQQQLNERIQQLSLDLENEKLGNEKLVAELQSLQEELAMTLELKQREGQLLAELEASKVEIHGLKEVVQRLWLCRRGTKPKRTDRNGELGVVDLEEEQATGSEGDQSADGMVEAGLNLAKLYAQLAQSNDELEKMRVEVEKEHHRRLAVEAELEQLRCERDSMKHAQQQAEMQTMEAVTRLKVLEEFFEARQKEMQKQLGMQMVISKQLEGFEDTANRLKDEKEHTEKMVKELREEVELLEKDKRKLQLQLERAQQDLWLTNRKHDRQVDALQLENKHLRDRLVKADRLDGSNVMSSSLETTNQSADAEVAAALVGIVPPELSLFGSLPELPPPDMPPLMPPLPDLPLPTEVHCAGVNGSPALYGCEIGRTRSGYRRSKSISREEINSGSPSPELPRRMLSSRGSVRSNRGYDYDEDDCSKLSPSSVRASMRASVRHRTKDTDYNKKASARSGEWRRKIRPPSSGDGLYSSDRSMETDASVVSPPKLAVSGVPPKGAVNSRPVVRHDRISCLTFLFPTSTESNEQLQANCEHEEQVKSAVGWTVLLGPPTHDQEKPVACCQRSLLSTSSSSSSPPTWQAAFVPTFAVPTDHGAQATASKTADLRTRFASDAVHWRLGSCSPQADSMDADQTDPAVQHLTVATDQSPSVRFSMSSETNLTCWKRLLQSSCNVSETSSSFNIVRHPPLNLEVNYLSDPFVNPYQLVVNWSSVQFAELFVVEYKDTDDIFSTFSSQQQLRGNNDQYIVTTNLSVIFKKPRLCPTYGFRVAAVNYLGMSNFSDVVEISPPIPQPADLSYWVTDKRAFDEPYVNVEGEESARTVVVTVEYKSPPNWHLSDIVAVKSSLFWVDCRIPTNKILLVDQLEKLESACQTVFQYPDKNTSDYPGLDFILDCDNVVNSGCKNPANVVNPKCFVDGVSYELLNQDEKLSKSDINITWKLSLEQLQWPILYYAIRLDEVEPDSSQFTLIYSPKVLRAVALVRTCDGEIDGTPINCDNSTNNYLVKDIELGTRYTLQVCAVYESEQVAPIHWNLTTRTELDFTFAAVKSSNVVLKTEHVYVLVASVATLLFAMLAIMLLYRRRSMKKQKSLAELANHDRTCATSENAYVAQPRRFDHWELQRSKVEIDFDKRLGSGAFGAVYKGKINGRILGNRLSNSVLAENWTKMEDCDVAIKMLPEYADESAKSDFRKEINLMKQVGYHEKLVNMLGCITAEEPLCLIVEYCSQGDLLHYLRDRRKYMVQLESKGIDIANLEDNSDVDLDMVLCLKDLISFSWQASVGMEYLSQKGFLHRDVAARNILVDHDKRIKIGDFGLCRYIYSDMVYMGKGGRLPIKWMALEAIKNYEFTTKSDVWSFGVLLFEIITLGGSPYPGIQPADMEQLLESGKRMEQPSNCPDELYMTMVNCWQKEPSTRPSFTEIRERLRAMLEKITEDYGYMGLSENRDYYNVTNAEESGSNIS</sequence>
<reference evidence="9 10" key="1">
    <citation type="submission" date="2015-01" db="EMBL/GenBank/DDBJ databases">
        <title>Evolution of Trichinella species and genotypes.</title>
        <authorList>
            <person name="Korhonen P.K."/>
            <person name="Edoardo P."/>
            <person name="Giuseppe L.R."/>
            <person name="Gasser R.B."/>
        </authorList>
    </citation>
    <scope>NUCLEOTIDE SEQUENCE [LARGE SCALE GENOMIC DNA]</scope>
    <source>
        <strain evidence="9">ISS176</strain>
    </source>
</reference>
<dbReference type="PRINTS" id="PR00109">
    <property type="entry name" value="TYRKINASE"/>
</dbReference>
<feature type="coiled-coil region" evidence="5">
    <location>
        <begin position="911"/>
        <end position="991"/>
    </location>
</feature>
<evidence type="ECO:0000256" key="7">
    <source>
        <dbReference type="SAM" id="Phobius"/>
    </source>
</evidence>
<name>A0A0V1JSC4_TRIPS</name>
<evidence type="ECO:0000259" key="8">
    <source>
        <dbReference type="PROSITE" id="PS50011"/>
    </source>
</evidence>
<feature type="region of interest" description="Disordered" evidence="6">
    <location>
        <begin position="213"/>
        <end position="237"/>
    </location>
</feature>
<organism evidence="9 10">
    <name type="scientific">Trichinella pseudospiralis</name>
    <name type="common">Parasitic roundworm</name>
    <dbReference type="NCBI Taxonomy" id="6337"/>
    <lineage>
        <taxon>Eukaryota</taxon>
        <taxon>Metazoa</taxon>
        <taxon>Ecdysozoa</taxon>
        <taxon>Nematoda</taxon>
        <taxon>Enoplea</taxon>
        <taxon>Dorylaimia</taxon>
        <taxon>Trichinellida</taxon>
        <taxon>Trichinellidae</taxon>
        <taxon>Trichinella</taxon>
    </lineage>
</organism>
<dbReference type="PROSITE" id="PS50011">
    <property type="entry name" value="PROTEIN_KINASE_DOM"/>
    <property type="match status" value="1"/>
</dbReference>
<dbReference type="SMART" id="SM00219">
    <property type="entry name" value="TyrKc"/>
    <property type="match status" value="1"/>
</dbReference>
<evidence type="ECO:0000313" key="9">
    <source>
        <dbReference type="EMBL" id="KRZ37461.1"/>
    </source>
</evidence>
<dbReference type="Gene3D" id="3.30.200.20">
    <property type="entry name" value="Phosphorylase Kinase, domain 1"/>
    <property type="match status" value="1"/>
</dbReference>
<dbReference type="InterPro" id="IPR036116">
    <property type="entry name" value="FN3_sf"/>
</dbReference>
<feature type="coiled-coil region" evidence="5">
    <location>
        <begin position="600"/>
        <end position="745"/>
    </location>
</feature>
<feature type="transmembrane region" description="Helical" evidence="7">
    <location>
        <begin position="1757"/>
        <end position="1778"/>
    </location>
</feature>
<dbReference type="CDD" id="cd00192">
    <property type="entry name" value="PTKc"/>
    <property type="match status" value="1"/>
</dbReference>
<keyword evidence="7" id="KW-0812">Transmembrane</keyword>
<dbReference type="CDD" id="cd00063">
    <property type="entry name" value="FN3"/>
    <property type="match status" value="1"/>
</dbReference>
<dbReference type="Gene3D" id="1.10.510.10">
    <property type="entry name" value="Transferase(Phosphotransferase) domain 1"/>
    <property type="match status" value="1"/>
</dbReference>
<dbReference type="InterPro" id="IPR003961">
    <property type="entry name" value="FN3_dom"/>
</dbReference>
<feature type="region of interest" description="Disordered" evidence="6">
    <location>
        <begin position="346"/>
        <end position="451"/>
    </location>
</feature>
<dbReference type="GO" id="GO:0007169">
    <property type="term" value="P:cell surface receptor protein tyrosine kinase signaling pathway"/>
    <property type="evidence" value="ECO:0007669"/>
    <property type="project" value="TreeGrafter"/>
</dbReference>
<dbReference type="InterPro" id="IPR020635">
    <property type="entry name" value="Tyr_kinase_cat_dom"/>
</dbReference>
<dbReference type="Pfam" id="PF07714">
    <property type="entry name" value="PK_Tyr_Ser-Thr"/>
    <property type="match status" value="1"/>
</dbReference>
<dbReference type="PROSITE" id="PS00109">
    <property type="entry name" value="PROTEIN_KINASE_TYR"/>
    <property type="match status" value="1"/>
</dbReference>
<keyword evidence="7" id="KW-1133">Transmembrane helix</keyword>
<feature type="compositionally biased region" description="Low complexity" evidence="6">
    <location>
        <begin position="401"/>
        <end position="413"/>
    </location>
</feature>
<dbReference type="InterPro" id="IPR011009">
    <property type="entry name" value="Kinase-like_dom_sf"/>
</dbReference>
<keyword evidence="2" id="KW-0808">Transferase</keyword>
<dbReference type="Proteomes" id="UP000054826">
    <property type="component" value="Unassembled WGS sequence"/>
</dbReference>
<evidence type="ECO:0000313" key="10">
    <source>
        <dbReference type="Proteomes" id="UP000054826"/>
    </source>
</evidence>
<dbReference type="FunFam" id="1.10.510.10:FF:000994">
    <property type="entry name" value="Hypoxia Inhibited Receptor tyrosine kinase"/>
    <property type="match status" value="1"/>
</dbReference>
<keyword evidence="3" id="KW-0677">Repeat</keyword>
<dbReference type="SUPFAM" id="SSF56112">
    <property type="entry name" value="Protein kinase-like (PK-like)"/>
    <property type="match status" value="1"/>
</dbReference>
<dbReference type="EC" id="2.7.10.1" evidence="1"/>
<feature type="coiled-coil region" evidence="5">
    <location>
        <begin position="251"/>
        <end position="281"/>
    </location>
</feature>
<evidence type="ECO:0000256" key="3">
    <source>
        <dbReference type="ARBA" id="ARBA00022737"/>
    </source>
</evidence>
<gene>
    <name evidence="9" type="primary">F09A5.2</name>
    <name evidence="9" type="ORF">T4C_7854</name>
</gene>
<dbReference type="GO" id="GO:0043235">
    <property type="term" value="C:receptor complex"/>
    <property type="evidence" value="ECO:0007669"/>
    <property type="project" value="TreeGrafter"/>
</dbReference>
<dbReference type="InterPro" id="IPR001245">
    <property type="entry name" value="Ser-Thr/Tyr_kinase_cat_dom"/>
</dbReference>
<dbReference type="SUPFAM" id="SSF49265">
    <property type="entry name" value="Fibronectin type III"/>
    <property type="match status" value="1"/>
</dbReference>
<evidence type="ECO:0000256" key="4">
    <source>
        <dbReference type="ARBA" id="ARBA00022777"/>
    </source>
</evidence>
<keyword evidence="4 9" id="KW-0418">Kinase</keyword>